<feature type="domain" description="Serine/threonine specific protein phosphatases" evidence="2">
    <location>
        <begin position="18"/>
        <end position="23"/>
    </location>
</feature>
<proteinExistence type="predicted"/>
<sequence>MRLVLPIVFGATATLASLRGNHENVFYDEPAEYSVEAPLQYDDVQHEYFAQASDKVSYDVPDYDDFPVEKDQLGNIDEYGNPLQVEYDQGPEVEPQYEMGAEEDVNYDAQDDDSAVEMDQPEYDDEVEVNGGVYYGAPVEYASAGSKKEFVPLAVGAGMAVRAAAPYVARAAAPYVARG</sequence>
<dbReference type="PROSITE" id="PS00125">
    <property type="entry name" value="SER_THR_PHOSPHATASE"/>
    <property type="match status" value="1"/>
</dbReference>
<organism evidence="3">
    <name type="scientific">Aphanomyces stellatus</name>
    <dbReference type="NCBI Taxonomy" id="120398"/>
    <lineage>
        <taxon>Eukaryota</taxon>
        <taxon>Sar</taxon>
        <taxon>Stramenopiles</taxon>
        <taxon>Oomycota</taxon>
        <taxon>Saprolegniomycetes</taxon>
        <taxon>Saprolegniales</taxon>
        <taxon>Verrucalvaceae</taxon>
        <taxon>Aphanomyces</taxon>
    </lineage>
</organism>
<dbReference type="AlphaFoldDB" id="A0A6A4ZI07"/>
<protein>
    <recommendedName>
        <fullName evidence="2">Serine/threonine specific protein phosphatases domain-containing protein</fullName>
    </recommendedName>
</protein>
<feature type="signal peptide" evidence="1">
    <location>
        <begin position="1"/>
        <end position="16"/>
    </location>
</feature>
<dbReference type="GO" id="GO:0016787">
    <property type="term" value="F:hydrolase activity"/>
    <property type="evidence" value="ECO:0007669"/>
    <property type="project" value="InterPro"/>
</dbReference>
<dbReference type="EMBL" id="VJMH01001511">
    <property type="protein sequence ID" value="KAF0711748.1"/>
    <property type="molecule type" value="Genomic_DNA"/>
</dbReference>
<name>A0A6A4ZI07_9STRA</name>
<evidence type="ECO:0000259" key="2">
    <source>
        <dbReference type="PROSITE" id="PS00125"/>
    </source>
</evidence>
<evidence type="ECO:0000313" key="3">
    <source>
        <dbReference type="EMBL" id="KAF0711748.1"/>
    </source>
</evidence>
<gene>
    <name evidence="3" type="ORF">As57867_005090</name>
</gene>
<reference evidence="3" key="1">
    <citation type="submission" date="2019-06" db="EMBL/GenBank/DDBJ databases">
        <title>Genomics analysis of Aphanomyces spp. identifies a new class of oomycete effector associated with host adaptation.</title>
        <authorList>
            <person name="Gaulin E."/>
        </authorList>
    </citation>
    <scope>NUCLEOTIDE SEQUENCE</scope>
    <source>
        <strain evidence="3">CBS 578.67</strain>
    </source>
</reference>
<feature type="chain" id="PRO_5025552892" description="Serine/threonine specific protein phosphatases domain-containing protein" evidence="1">
    <location>
        <begin position="17"/>
        <end position="179"/>
    </location>
</feature>
<keyword evidence="1" id="KW-0732">Signal</keyword>
<dbReference type="InterPro" id="IPR006186">
    <property type="entry name" value="Ser/Thr-sp_prot-phosphatase"/>
</dbReference>
<comment type="caution">
    <text evidence="3">The sequence shown here is derived from an EMBL/GenBank/DDBJ whole genome shotgun (WGS) entry which is preliminary data.</text>
</comment>
<accession>A0A6A4ZI07</accession>
<evidence type="ECO:0000256" key="1">
    <source>
        <dbReference type="SAM" id="SignalP"/>
    </source>
</evidence>
<feature type="non-terminal residue" evidence="3">
    <location>
        <position position="179"/>
    </location>
</feature>